<dbReference type="InParanoid" id="A0A0C2YWB6"/>
<reference evidence="2" key="2">
    <citation type="submission" date="2015-01" db="EMBL/GenBank/DDBJ databases">
        <title>Evolutionary Origins and Diversification of the Mycorrhizal Mutualists.</title>
        <authorList>
            <consortium name="DOE Joint Genome Institute"/>
            <consortium name="Mycorrhizal Genomics Consortium"/>
            <person name="Kohler A."/>
            <person name="Kuo A."/>
            <person name="Nagy L.G."/>
            <person name="Floudas D."/>
            <person name="Copeland A."/>
            <person name="Barry K.W."/>
            <person name="Cichocki N."/>
            <person name="Veneault-Fourrey C."/>
            <person name="LaButti K."/>
            <person name="Lindquist E.A."/>
            <person name="Lipzen A."/>
            <person name="Lundell T."/>
            <person name="Morin E."/>
            <person name="Murat C."/>
            <person name="Riley R."/>
            <person name="Ohm R."/>
            <person name="Sun H."/>
            <person name="Tunlid A."/>
            <person name="Henrissat B."/>
            <person name="Grigoriev I.V."/>
            <person name="Hibbett D.S."/>
            <person name="Martin F."/>
        </authorList>
    </citation>
    <scope>NUCLEOTIDE SEQUENCE [LARGE SCALE GENOMIC DNA]</scope>
    <source>
        <strain evidence="2">Foug A</strain>
    </source>
</reference>
<protein>
    <submittedName>
        <fullName evidence="1">Uncharacterized protein</fullName>
    </submittedName>
</protein>
<dbReference type="STRING" id="1036808.A0A0C2YWB6"/>
<dbReference type="Proteomes" id="UP000053989">
    <property type="component" value="Unassembled WGS sequence"/>
</dbReference>
<proteinExistence type="predicted"/>
<gene>
    <name evidence="1" type="ORF">SCLCIDRAFT_137779</name>
</gene>
<sequence length="169" mass="19217">MIPKAEFYRLGFISDALQCVSSIRHYFRECVAAARDAIYKDGSPIKGTFPEMRLKAFSLVPTFNTFAETLGPLGFDIYCVLTVDLLHEFELGVFKSVFRHLLWLLHAINPVQLMFLCARFYQIPSFGKGAIRRFPSNVSEARQCAAQHFEDVLQVGISVRDWYALLGLS</sequence>
<dbReference type="AlphaFoldDB" id="A0A0C2YWB6"/>
<name>A0A0C2YWB6_9AGAM</name>
<accession>A0A0C2YWB6</accession>
<evidence type="ECO:0000313" key="1">
    <source>
        <dbReference type="EMBL" id="KIM53918.1"/>
    </source>
</evidence>
<dbReference type="HOGENOM" id="CLU_116861_0_0_1"/>
<dbReference type="OrthoDB" id="2688701at2759"/>
<organism evidence="1 2">
    <name type="scientific">Scleroderma citrinum Foug A</name>
    <dbReference type="NCBI Taxonomy" id="1036808"/>
    <lineage>
        <taxon>Eukaryota</taxon>
        <taxon>Fungi</taxon>
        <taxon>Dikarya</taxon>
        <taxon>Basidiomycota</taxon>
        <taxon>Agaricomycotina</taxon>
        <taxon>Agaricomycetes</taxon>
        <taxon>Agaricomycetidae</taxon>
        <taxon>Boletales</taxon>
        <taxon>Sclerodermatineae</taxon>
        <taxon>Sclerodermataceae</taxon>
        <taxon>Scleroderma</taxon>
    </lineage>
</organism>
<reference evidence="1 2" key="1">
    <citation type="submission" date="2014-04" db="EMBL/GenBank/DDBJ databases">
        <authorList>
            <consortium name="DOE Joint Genome Institute"/>
            <person name="Kuo A."/>
            <person name="Kohler A."/>
            <person name="Nagy L.G."/>
            <person name="Floudas D."/>
            <person name="Copeland A."/>
            <person name="Barry K.W."/>
            <person name="Cichocki N."/>
            <person name="Veneault-Fourrey C."/>
            <person name="LaButti K."/>
            <person name="Lindquist E.A."/>
            <person name="Lipzen A."/>
            <person name="Lundell T."/>
            <person name="Morin E."/>
            <person name="Murat C."/>
            <person name="Sun H."/>
            <person name="Tunlid A."/>
            <person name="Henrissat B."/>
            <person name="Grigoriev I.V."/>
            <person name="Hibbett D.S."/>
            <person name="Martin F."/>
            <person name="Nordberg H.P."/>
            <person name="Cantor M.N."/>
            <person name="Hua S.X."/>
        </authorList>
    </citation>
    <scope>NUCLEOTIDE SEQUENCE [LARGE SCALE GENOMIC DNA]</scope>
    <source>
        <strain evidence="1 2">Foug A</strain>
    </source>
</reference>
<keyword evidence="2" id="KW-1185">Reference proteome</keyword>
<dbReference type="EMBL" id="KN822166">
    <property type="protein sequence ID" value="KIM53918.1"/>
    <property type="molecule type" value="Genomic_DNA"/>
</dbReference>
<evidence type="ECO:0000313" key="2">
    <source>
        <dbReference type="Proteomes" id="UP000053989"/>
    </source>
</evidence>